<evidence type="ECO:0000313" key="15">
    <source>
        <dbReference type="Proteomes" id="UP000016630"/>
    </source>
</evidence>
<accession>A0A0E2LU45</accession>
<comment type="caution">
    <text evidence="14">The sequence shown here is derived from an EMBL/GenBank/DDBJ whole genome shotgun (WGS) entry which is preliminary data.</text>
</comment>
<dbReference type="Pfam" id="PF01751">
    <property type="entry name" value="Toprim"/>
    <property type="match status" value="1"/>
</dbReference>
<evidence type="ECO:0000256" key="8">
    <source>
        <dbReference type="ARBA" id="ARBA00030003"/>
    </source>
</evidence>
<dbReference type="EC" id="5.6.2.1" evidence="3"/>
<evidence type="ECO:0000256" key="7">
    <source>
        <dbReference type="ARBA" id="ARBA00023235"/>
    </source>
</evidence>
<dbReference type="InterPro" id="IPR013826">
    <property type="entry name" value="Topo_IA_cen_sub3"/>
</dbReference>
<evidence type="ECO:0000256" key="4">
    <source>
        <dbReference type="ARBA" id="ARBA00022723"/>
    </source>
</evidence>
<dbReference type="GO" id="GO:0006310">
    <property type="term" value="P:DNA recombination"/>
    <property type="evidence" value="ECO:0007669"/>
    <property type="project" value="TreeGrafter"/>
</dbReference>
<feature type="domain" description="Topo IA-type catalytic" evidence="13">
    <location>
        <begin position="186"/>
        <end position="617"/>
    </location>
</feature>
<dbReference type="HOGENOM" id="CLU_002929_5_2_10"/>
<keyword evidence="5" id="KW-0799">Topoisomerase</keyword>
<dbReference type="GO" id="GO:0046872">
    <property type="term" value="F:metal ion binding"/>
    <property type="evidence" value="ECO:0007669"/>
    <property type="project" value="UniProtKB-KW"/>
</dbReference>
<keyword evidence="4" id="KW-0479">Metal-binding</keyword>
<dbReference type="Gene3D" id="2.70.20.10">
    <property type="entry name" value="Topoisomerase I, domain 3"/>
    <property type="match status" value="1"/>
</dbReference>
<dbReference type="AlphaFoldDB" id="A0A0E2LU45"/>
<dbReference type="EMBL" id="AWUW01000004">
    <property type="protein sequence ID" value="ERJ69010.1"/>
    <property type="molecule type" value="Genomic_DNA"/>
</dbReference>
<dbReference type="PANTHER" id="PTHR11390">
    <property type="entry name" value="PROKARYOTIC DNA TOPOISOMERASE"/>
    <property type="match status" value="1"/>
</dbReference>
<evidence type="ECO:0000256" key="9">
    <source>
        <dbReference type="ARBA" id="ARBA00031985"/>
    </source>
</evidence>
<dbReference type="SMART" id="SM00437">
    <property type="entry name" value="TOP1Ac"/>
    <property type="match status" value="1"/>
</dbReference>
<evidence type="ECO:0000259" key="13">
    <source>
        <dbReference type="PROSITE" id="PS52039"/>
    </source>
</evidence>
<dbReference type="InterPro" id="IPR000380">
    <property type="entry name" value="Topo_IA"/>
</dbReference>
<gene>
    <name evidence="14" type="ORF">HMPREF1555_00089</name>
</gene>
<protein>
    <recommendedName>
        <fullName evidence="3">DNA topoisomerase</fullName>
        <ecNumber evidence="3">5.6.2.1</ecNumber>
    </recommendedName>
    <alternativeName>
        <fullName evidence="11">Omega-protein</fullName>
    </alternativeName>
    <alternativeName>
        <fullName evidence="10">Relaxing enzyme</fullName>
    </alternativeName>
    <alternativeName>
        <fullName evidence="8">Swivelase</fullName>
    </alternativeName>
    <alternativeName>
        <fullName evidence="9">Untwisting enzyme</fullName>
    </alternativeName>
</protein>
<dbReference type="InterPro" id="IPR013825">
    <property type="entry name" value="Topo_IA_cen_sub2"/>
</dbReference>
<proteinExistence type="inferred from homology"/>
<dbReference type="Proteomes" id="UP000016630">
    <property type="component" value="Unassembled WGS sequence"/>
</dbReference>
<dbReference type="NCBIfam" id="TIGR01056">
    <property type="entry name" value="topB"/>
    <property type="match status" value="1"/>
</dbReference>
<sequence length="710" mass="80074">MTNLRKANGRLIVSIKAQWVMVKSVHLFLRIKDKPMIVCIAEKPSVGREIAAVLGATKAYKGYMEGNGYQVTWTFGHLCALKEPHDYAPEWKRWSISSLPMIPLRFGIKLIDSDSIREQFGTIERLVHEADMVVNCGDAGQEGELIQRWVLQKTGCTCPVRRLWISSLTEESIREGFARLRDSEEFHSLYEAGLARAIGDWLLGMNATRLYTLRFGGNRQVLSIGRVQTPTLALIVRRQHEIEHFTPEVYWEVKTIYRDTVFNATKGRFSSIEDARREVEVVAGSPFAVTSVATKKGRELPPRLFDLTGLQVECNKRFAMTADATLRTIQSLYEKKITTYPRVDTTYLSDDVFEKVPNILQGLSDYTLLTAPLRSSKLKKSKKVFDNSKITDHHAIIPTGQPSHGMSEDERRVFDLVARRFIAVFYPDCIFSQTTVLGQAAKVEFKTTGKQILEPGWRTVFTDPQTDDDGENKDEEKKLPIFSEGESGVHTPEVQEKTTQPPKFYTEATLLRAMETAGKSVKDEELRDALKENGIGRPSTRAAIIETLFKRNYIYKEKKNLKATPTGMSLIATIDYELLKSAELTGQWEYKLRRIERGDYSAADFINELKVLLTHLIPNVLKSNSSVLLSEPIPAASPAPGKKKKADKPMQKQLDLTCPVCGKGIIVRGREAFGCNAFREGCTFRLPYSEYPASLSDNELVDLLSSQKGH</sequence>
<dbReference type="SMART" id="SM00493">
    <property type="entry name" value="TOPRIM"/>
    <property type="match status" value="1"/>
</dbReference>
<dbReference type="InterPro" id="IPR013497">
    <property type="entry name" value="Topo_IA_cen"/>
</dbReference>
<dbReference type="GO" id="GO:0043597">
    <property type="term" value="C:cytoplasmic replication fork"/>
    <property type="evidence" value="ECO:0007669"/>
    <property type="project" value="TreeGrafter"/>
</dbReference>
<dbReference type="Gene3D" id="1.10.460.10">
    <property type="entry name" value="Topoisomerase I, domain 2"/>
    <property type="match status" value="1"/>
</dbReference>
<dbReference type="InterPro" id="IPR005738">
    <property type="entry name" value="TopoIII"/>
</dbReference>
<dbReference type="Gene3D" id="3.40.50.140">
    <property type="match status" value="1"/>
</dbReference>
<keyword evidence="7 14" id="KW-0413">Isomerase</keyword>
<keyword evidence="6" id="KW-0238">DNA-binding</keyword>
<dbReference type="PANTHER" id="PTHR11390:SF21">
    <property type="entry name" value="DNA TOPOISOMERASE 3-ALPHA"/>
    <property type="match status" value="1"/>
</dbReference>
<evidence type="ECO:0000256" key="3">
    <source>
        <dbReference type="ARBA" id="ARBA00012891"/>
    </source>
</evidence>
<dbReference type="SMART" id="SM00436">
    <property type="entry name" value="TOP1Bc"/>
    <property type="match status" value="1"/>
</dbReference>
<dbReference type="GO" id="GO:0003677">
    <property type="term" value="F:DNA binding"/>
    <property type="evidence" value="ECO:0007669"/>
    <property type="project" value="UniProtKB-KW"/>
</dbReference>
<dbReference type="Pfam" id="PF01131">
    <property type="entry name" value="Topoisom_bac"/>
    <property type="match status" value="1"/>
</dbReference>
<dbReference type="InterPro" id="IPR023405">
    <property type="entry name" value="Topo_IA_core_domain"/>
</dbReference>
<evidence type="ECO:0000256" key="1">
    <source>
        <dbReference type="ARBA" id="ARBA00000213"/>
    </source>
</evidence>
<dbReference type="InterPro" id="IPR003601">
    <property type="entry name" value="Topo_IA_2"/>
</dbReference>
<dbReference type="PATRIC" id="fig|1227271.3.peg.87"/>
<dbReference type="PROSITE" id="PS52039">
    <property type="entry name" value="TOPO_IA_2"/>
    <property type="match status" value="1"/>
</dbReference>
<dbReference type="CDD" id="cd03362">
    <property type="entry name" value="TOPRIM_TopoIA_TopoIII"/>
    <property type="match status" value="1"/>
</dbReference>
<dbReference type="PRINTS" id="PR00417">
    <property type="entry name" value="PRTPISMRASEI"/>
</dbReference>
<dbReference type="InterPro" id="IPR006171">
    <property type="entry name" value="TOPRIM_dom"/>
</dbReference>
<name>A0A0E2LU45_PORGN</name>
<dbReference type="GO" id="GO:0003917">
    <property type="term" value="F:DNA topoisomerase type I (single strand cut, ATP-independent) activity"/>
    <property type="evidence" value="ECO:0007669"/>
    <property type="project" value="UniProtKB-EC"/>
</dbReference>
<evidence type="ECO:0000256" key="11">
    <source>
        <dbReference type="ARBA" id="ARBA00032877"/>
    </source>
</evidence>
<evidence type="ECO:0000313" key="14">
    <source>
        <dbReference type="EMBL" id="ERJ69010.1"/>
    </source>
</evidence>
<reference evidence="14 15" key="1">
    <citation type="submission" date="2013-06" db="EMBL/GenBank/DDBJ databases">
        <authorList>
            <person name="Weinstock G."/>
            <person name="Sodergren E."/>
            <person name="Lobos E.A."/>
            <person name="Fulton L."/>
            <person name="Fulton R."/>
            <person name="Courtney L."/>
            <person name="Fronick C."/>
            <person name="O'Laughlin M."/>
            <person name="Godfrey J."/>
            <person name="Wilson R.M."/>
            <person name="Miner T."/>
            <person name="Farmer C."/>
            <person name="Delehaunty K."/>
            <person name="Cordes M."/>
            <person name="Minx P."/>
            <person name="Tomlinson C."/>
            <person name="Chen J."/>
            <person name="Wollam A."/>
            <person name="Pepin K.H."/>
            <person name="Bhonagiri V."/>
            <person name="Zhang X."/>
            <person name="Warren W."/>
            <person name="Mitreva M."/>
            <person name="Mardis E.R."/>
            <person name="Wilson R.K."/>
        </authorList>
    </citation>
    <scope>NUCLEOTIDE SEQUENCE [LARGE SCALE GENOMIC DNA]</scope>
    <source>
        <strain evidence="14 15">F0570</strain>
    </source>
</reference>
<evidence type="ECO:0000256" key="10">
    <source>
        <dbReference type="ARBA" id="ARBA00032235"/>
    </source>
</evidence>
<dbReference type="NCBIfam" id="NF005829">
    <property type="entry name" value="PRK07726.1"/>
    <property type="match status" value="1"/>
</dbReference>
<organism evidence="14 15">
    <name type="scientific">Porphyromonas gingivalis F0570</name>
    <dbReference type="NCBI Taxonomy" id="1227271"/>
    <lineage>
        <taxon>Bacteria</taxon>
        <taxon>Pseudomonadati</taxon>
        <taxon>Bacteroidota</taxon>
        <taxon>Bacteroidia</taxon>
        <taxon>Bacteroidales</taxon>
        <taxon>Porphyromonadaceae</taxon>
        <taxon>Porphyromonas</taxon>
    </lineage>
</organism>
<dbReference type="CDD" id="cd00186">
    <property type="entry name" value="TOP1Ac"/>
    <property type="match status" value="1"/>
</dbReference>
<evidence type="ECO:0000256" key="2">
    <source>
        <dbReference type="ARBA" id="ARBA00009446"/>
    </source>
</evidence>
<comment type="similarity">
    <text evidence="2">Belongs to the type IA topoisomerase family.</text>
</comment>
<evidence type="ECO:0000256" key="5">
    <source>
        <dbReference type="ARBA" id="ARBA00023029"/>
    </source>
</evidence>
<evidence type="ECO:0000256" key="12">
    <source>
        <dbReference type="SAM" id="MobiDB-lite"/>
    </source>
</evidence>
<comment type="catalytic activity">
    <reaction evidence="1">
        <text>ATP-independent breakage of single-stranded DNA, followed by passage and rejoining.</text>
        <dbReference type="EC" id="5.6.2.1"/>
    </reaction>
</comment>
<dbReference type="SUPFAM" id="SSF56712">
    <property type="entry name" value="Prokaryotic type I DNA topoisomerase"/>
    <property type="match status" value="1"/>
</dbReference>
<dbReference type="InterPro" id="IPR034144">
    <property type="entry name" value="TOPRIM_TopoIII"/>
</dbReference>
<dbReference type="Gene3D" id="1.10.290.10">
    <property type="entry name" value="Topoisomerase I, domain 4"/>
    <property type="match status" value="1"/>
</dbReference>
<evidence type="ECO:0000256" key="6">
    <source>
        <dbReference type="ARBA" id="ARBA00023125"/>
    </source>
</evidence>
<dbReference type="GO" id="GO:0006281">
    <property type="term" value="P:DNA repair"/>
    <property type="evidence" value="ECO:0007669"/>
    <property type="project" value="TreeGrafter"/>
</dbReference>
<feature type="region of interest" description="Disordered" evidence="12">
    <location>
        <begin position="460"/>
        <end position="502"/>
    </location>
</feature>
<dbReference type="GO" id="GO:0006265">
    <property type="term" value="P:DNA topological change"/>
    <property type="evidence" value="ECO:0007669"/>
    <property type="project" value="InterPro"/>
</dbReference>
<dbReference type="InterPro" id="IPR013824">
    <property type="entry name" value="Topo_IA_cen_sub1"/>
</dbReference>
<dbReference type="InterPro" id="IPR003602">
    <property type="entry name" value="Topo_IA_DNA-bd_dom"/>
</dbReference>